<sequence>MAINADKAADKILNAIINKKKKYMFLKDGVF</sequence>
<organism evidence="1 2">
    <name type="scientific">Clostridium algifaecis</name>
    <dbReference type="NCBI Taxonomy" id="1472040"/>
    <lineage>
        <taxon>Bacteria</taxon>
        <taxon>Bacillati</taxon>
        <taxon>Bacillota</taxon>
        <taxon>Clostridia</taxon>
        <taxon>Eubacteriales</taxon>
        <taxon>Clostridiaceae</taxon>
        <taxon>Clostridium</taxon>
    </lineage>
</organism>
<dbReference type="Proteomes" id="UP001519307">
    <property type="component" value="Unassembled WGS sequence"/>
</dbReference>
<dbReference type="EMBL" id="JAGGLM010000001">
    <property type="protein sequence ID" value="MBP2031779.1"/>
    <property type="molecule type" value="Genomic_DNA"/>
</dbReference>
<evidence type="ECO:0000313" key="1">
    <source>
        <dbReference type="EMBL" id="MBP2031779.1"/>
    </source>
</evidence>
<protein>
    <submittedName>
        <fullName evidence="1">Uncharacterized protein</fullName>
    </submittedName>
</protein>
<keyword evidence="2" id="KW-1185">Reference proteome</keyword>
<evidence type="ECO:0000313" key="2">
    <source>
        <dbReference type="Proteomes" id="UP001519307"/>
    </source>
</evidence>
<reference evidence="1 2" key="1">
    <citation type="submission" date="2021-03" db="EMBL/GenBank/DDBJ databases">
        <title>Genomic Encyclopedia of Type Strains, Phase IV (KMG-IV): sequencing the most valuable type-strain genomes for metagenomic binning, comparative biology and taxonomic classification.</title>
        <authorList>
            <person name="Goeker M."/>
        </authorList>
    </citation>
    <scope>NUCLEOTIDE SEQUENCE [LARGE SCALE GENOMIC DNA]</scope>
    <source>
        <strain evidence="1 2">DSM 28783</strain>
    </source>
</reference>
<name>A0ABS4KSE4_9CLOT</name>
<gene>
    <name evidence="1" type="ORF">J2Z42_000444</name>
</gene>
<proteinExistence type="predicted"/>
<accession>A0ABS4KSE4</accession>
<comment type="caution">
    <text evidence="1">The sequence shown here is derived from an EMBL/GenBank/DDBJ whole genome shotgun (WGS) entry which is preliminary data.</text>
</comment>